<sequence length="382" mass="43380">IDGGECCLHKVHNSFARGLSAFGSDVEAAVVDVYYFFKNSSVQNELFRAEQVAFGLPENVFLRHVNSRWLTLGPAVERLIEQFLAVKSIVLSDSTSCRAGQLRERLRRAFSDKTLFAKLLFIRNVSEIFLAFLSLFQGSEPLVHRLYEEMVVLVQKLLGRFVRSEAYRSVNGKDLPRLDINSSTVWKAAVEVGADTEAAMSDWEPAEKKAFRLGARNFYLKATEYLLSRLPFQNSTLQSLRCLSPKARDEESSGPELRRLAMKLPQVVQPGQVSMLMDEYTVFQLDQLENKEKIDEYWQATFDLKKCDGTTKYPLLSKVVKALLSIPHGNADVERGFSENRRFLQDRAKLTLESINGIRHVVSYGKRFDSDPSSFTITPEVL</sequence>
<feature type="non-terminal residue" evidence="2">
    <location>
        <position position="382"/>
    </location>
</feature>
<proteinExistence type="evidence at transcript level"/>
<evidence type="ECO:0000313" key="2">
    <source>
        <dbReference type="EMBL" id="JAA61127.1"/>
    </source>
</evidence>
<dbReference type="PANTHER" id="PTHR37162:SF6">
    <property type="entry name" value="BED-TYPE DOMAIN-CONTAINING PROTEIN"/>
    <property type="match status" value="1"/>
</dbReference>
<dbReference type="PANTHER" id="PTHR37162">
    <property type="entry name" value="HAT FAMILY DIMERISATION DOMAINCONTAINING PROTEIN-RELATED"/>
    <property type="match status" value="1"/>
</dbReference>
<feature type="domain" description="HAT C-terminal dimerisation" evidence="1">
    <location>
        <begin position="275"/>
        <end position="353"/>
    </location>
</feature>
<dbReference type="InterPro" id="IPR012337">
    <property type="entry name" value="RNaseH-like_sf"/>
</dbReference>
<evidence type="ECO:0000259" key="1">
    <source>
        <dbReference type="Pfam" id="PF05699"/>
    </source>
</evidence>
<accession>L7MBA5</accession>
<dbReference type="InterPro" id="IPR008906">
    <property type="entry name" value="HATC_C_dom"/>
</dbReference>
<protein>
    <recommendedName>
        <fullName evidence="1">HAT C-terminal dimerisation domain-containing protein</fullName>
    </recommendedName>
</protein>
<organism evidence="2">
    <name type="scientific">Rhipicephalus pulchellus</name>
    <name type="common">Yellow backed tick</name>
    <name type="synonym">Dermacentor pulchellus</name>
    <dbReference type="NCBI Taxonomy" id="72859"/>
    <lineage>
        <taxon>Eukaryota</taxon>
        <taxon>Metazoa</taxon>
        <taxon>Ecdysozoa</taxon>
        <taxon>Arthropoda</taxon>
        <taxon>Chelicerata</taxon>
        <taxon>Arachnida</taxon>
        <taxon>Acari</taxon>
        <taxon>Parasitiformes</taxon>
        <taxon>Ixodida</taxon>
        <taxon>Ixodoidea</taxon>
        <taxon>Ixodidae</taxon>
        <taxon>Rhipicephalinae</taxon>
        <taxon>Rhipicephalus</taxon>
        <taxon>Rhipicephalus</taxon>
    </lineage>
</organism>
<feature type="non-terminal residue" evidence="2">
    <location>
        <position position="1"/>
    </location>
</feature>
<dbReference type="Pfam" id="PF05699">
    <property type="entry name" value="Dimer_Tnp_hAT"/>
    <property type="match status" value="1"/>
</dbReference>
<dbReference type="GO" id="GO:0046983">
    <property type="term" value="F:protein dimerization activity"/>
    <property type="evidence" value="ECO:0007669"/>
    <property type="project" value="InterPro"/>
</dbReference>
<dbReference type="EMBL" id="GACK01003907">
    <property type="protein sequence ID" value="JAA61127.1"/>
    <property type="molecule type" value="mRNA"/>
</dbReference>
<name>L7MBA5_RHIPC</name>
<reference evidence="2" key="1">
    <citation type="submission" date="2012-11" db="EMBL/GenBank/DDBJ databases">
        <authorList>
            <person name="Lucero-Rivera Y.E."/>
            <person name="Tovar-Ramirez D."/>
        </authorList>
    </citation>
    <scope>NUCLEOTIDE SEQUENCE</scope>
    <source>
        <tissue evidence="2">Salivary gland</tissue>
    </source>
</reference>
<dbReference type="AlphaFoldDB" id="L7MBA5"/>
<reference evidence="2" key="2">
    <citation type="journal article" date="2015" name="J. Proteomics">
        <title>Sexual differences in the sialomes of the zebra tick, Rhipicephalus pulchellus.</title>
        <authorList>
            <person name="Tan A.W."/>
            <person name="Francischetti I.M."/>
            <person name="Slovak M."/>
            <person name="Kini R.M."/>
            <person name="Ribeiro J.M."/>
        </authorList>
    </citation>
    <scope>NUCLEOTIDE SEQUENCE</scope>
    <source>
        <tissue evidence="2">Salivary gland</tissue>
    </source>
</reference>
<dbReference type="SUPFAM" id="SSF53098">
    <property type="entry name" value="Ribonuclease H-like"/>
    <property type="match status" value="1"/>
</dbReference>